<evidence type="ECO:0000313" key="3">
    <source>
        <dbReference type="Proteomes" id="UP000034665"/>
    </source>
</evidence>
<evidence type="ECO:0000256" key="1">
    <source>
        <dbReference type="SAM" id="Phobius"/>
    </source>
</evidence>
<dbReference type="Proteomes" id="UP000034665">
    <property type="component" value="Unassembled WGS sequence"/>
</dbReference>
<reference evidence="2 3" key="1">
    <citation type="journal article" date="2015" name="Nature">
        <title>rRNA introns, odd ribosomes, and small enigmatic genomes across a large radiation of phyla.</title>
        <authorList>
            <person name="Brown C.T."/>
            <person name="Hug L.A."/>
            <person name="Thomas B.C."/>
            <person name="Sharon I."/>
            <person name="Castelle C.J."/>
            <person name="Singh A."/>
            <person name="Wilkins M.J."/>
            <person name="Williams K.H."/>
            <person name="Banfield J.F."/>
        </authorList>
    </citation>
    <scope>NUCLEOTIDE SEQUENCE [LARGE SCALE GENOMIC DNA]</scope>
</reference>
<dbReference type="AlphaFoldDB" id="A0A0G0REJ2"/>
<sequence>MKTRILLSTIQYMAKRMSSGLLNGSIIVVACLLLSGVMISIGEAATTTAGTPQAAADLIYTPRFLPNVLLGAKGPADMVFLVYQYLMGLVGVVAVGVIMYGGILRTMSADPGKIKASNDYIKNALKGIVLLFGAQVLFNTINPNIVDVERIQNALQPKVKINATPYIPVGMELPGDSTSTPVVVGDGAYAGRPLADTPVSHIRSRLESIGGIAMLKECVPGGGTVGCISFQGVKQITLDGIVSMADAGVPINITSVTEAHDPGTPHAEGYKWDMRVSPGVEIAFVNNPQRFERIATRSDSYATFRDKVTGVTCSSEKPPAAPHWDCSTR</sequence>
<dbReference type="EMBL" id="LBWR01000003">
    <property type="protein sequence ID" value="KKR12082.1"/>
    <property type="molecule type" value="Genomic_DNA"/>
</dbReference>
<dbReference type="STRING" id="1619013.UT41_C0003G0009"/>
<comment type="caution">
    <text evidence="2">The sequence shown here is derived from an EMBL/GenBank/DDBJ whole genome shotgun (WGS) entry which is preliminary data.</text>
</comment>
<feature type="transmembrane region" description="Helical" evidence="1">
    <location>
        <begin position="124"/>
        <end position="141"/>
    </location>
</feature>
<name>A0A0G0REJ2_9BACT</name>
<feature type="transmembrane region" description="Helical" evidence="1">
    <location>
        <begin position="21"/>
        <end position="41"/>
    </location>
</feature>
<feature type="transmembrane region" description="Helical" evidence="1">
    <location>
        <begin position="82"/>
        <end position="103"/>
    </location>
</feature>
<organism evidence="2 3">
    <name type="scientific">Candidatus Wolfebacteria bacterium GW2011_GWC2_39_22</name>
    <dbReference type="NCBI Taxonomy" id="1619013"/>
    <lineage>
        <taxon>Bacteria</taxon>
        <taxon>Candidatus Wolfeibacteriota</taxon>
    </lineage>
</organism>
<proteinExistence type="predicted"/>
<dbReference type="PROSITE" id="PS51257">
    <property type="entry name" value="PROKAR_LIPOPROTEIN"/>
    <property type="match status" value="1"/>
</dbReference>
<keyword evidence="1" id="KW-1133">Transmembrane helix</keyword>
<evidence type="ECO:0000313" key="2">
    <source>
        <dbReference type="EMBL" id="KKR12082.1"/>
    </source>
</evidence>
<keyword evidence="1" id="KW-0472">Membrane</keyword>
<accession>A0A0G0REJ2</accession>
<gene>
    <name evidence="2" type="ORF">UT41_C0003G0009</name>
</gene>
<keyword evidence="1" id="KW-0812">Transmembrane</keyword>
<protein>
    <submittedName>
        <fullName evidence="2">Uncharacterized protein</fullName>
    </submittedName>
</protein>